<keyword evidence="3" id="KW-1185">Reference proteome</keyword>
<reference evidence="2" key="2">
    <citation type="submission" date="2019-07" db="EMBL/GenBank/DDBJ databases">
        <authorList>
            <person name="Yang Y."/>
            <person name="Bocs S."/>
            <person name="Baudouin L."/>
        </authorList>
    </citation>
    <scope>NUCLEOTIDE SEQUENCE</scope>
    <source>
        <tissue evidence="2">Spear leaf of Hainan Tall coconut</tissue>
    </source>
</reference>
<dbReference type="AlphaFoldDB" id="A0A8K0NEX6"/>
<accession>A0A8K0NEX6</accession>
<reference evidence="2" key="1">
    <citation type="journal article" date="2017" name="Gigascience">
        <title>The genome draft of coconut (Cocos nucifera).</title>
        <authorList>
            <person name="Xiao Y."/>
            <person name="Xu P."/>
            <person name="Fan H."/>
            <person name="Baudouin L."/>
            <person name="Xia W."/>
            <person name="Bocs S."/>
            <person name="Xu J."/>
            <person name="Li Q."/>
            <person name="Guo A."/>
            <person name="Zhou L."/>
            <person name="Li J."/>
            <person name="Wu Y."/>
            <person name="Ma Z."/>
            <person name="Armero A."/>
            <person name="Issali A.E."/>
            <person name="Liu N."/>
            <person name="Peng M."/>
            <person name="Yang Y."/>
        </authorList>
    </citation>
    <scope>NUCLEOTIDE SEQUENCE</scope>
    <source>
        <tissue evidence="2">Spear leaf of Hainan Tall coconut</tissue>
    </source>
</reference>
<dbReference type="EMBL" id="CM017887">
    <property type="protein sequence ID" value="KAG1371089.1"/>
    <property type="molecule type" value="Genomic_DNA"/>
</dbReference>
<organism evidence="2 3">
    <name type="scientific">Cocos nucifera</name>
    <name type="common">Coconut palm</name>
    <dbReference type="NCBI Taxonomy" id="13894"/>
    <lineage>
        <taxon>Eukaryota</taxon>
        <taxon>Viridiplantae</taxon>
        <taxon>Streptophyta</taxon>
        <taxon>Embryophyta</taxon>
        <taxon>Tracheophyta</taxon>
        <taxon>Spermatophyta</taxon>
        <taxon>Magnoliopsida</taxon>
        <taxon>Liliopsida</taxon>
        <taxon>Arecaceae</taxon>
        <taxon>Arecoideae</taxon>
        <taxon>Cocoseae</taxon>
        <taxon>Attaleinae</taxon>
        <taxon>Cocos</taxon>
    </lineage>
</organism>
<feature type="compositionally biased region" description="Polar residues" evidence="1">
    <location>
        <begin position="136"/>
        <end position="147"/>
    </location>
</feature>
<evidence type="ECO:0000313" key="2">
    <source>
        <dbReference type="EMBL" id="KAG1371089.1"/>
    </source>
</evidence>
<evidence type="ECO:0000313" key="3">
    <source>
        <dbReference type="Proteomes" id="UP000797356"/>
    </source>
</evidence>
<feature type="region of interest" description="Disordered" evidence="1">
    <location>
        <begin position="91"/>
        <end position="194"/>
    </location>
</feature>
<sequence>MSRQDEMADVIFSFEIYHGFLSKRPNTKYSRDKMDYYDNIDLNLMSCFKLSKIQGAISQSTSTFHFSKETMAPFRDDSSIGRGIVAYIRSRKGGSSTRESGTGTQGSRGVGCTSGVVEGFSVGGTLERGGPKDFSTRGTSKRNSSGKGSLGRGSIAIGPGTGPWRGAINIVGKGASERRRDLGTEASESSSGKA</sequence>
<name>A0A8K0NEX6_COCNU</name>
<proteinExistence type="predicted"/>
<feature type="compositionally biased region" description="Low complexity" evidence="1">
    <location>
        <begin position="93"/>
        <end position="102"/>
    </location>
</feature>
<protein>
    <submittedName>
        <fullName evidence="2">Uncharacterized protein</fullName>
    </submittedName>
</protein>
<evidence type="ECO:0000256" key="1">
    <source>
        <dbReference type="SAM" id="MobiDB-lite"/>
    </source>
</evidence>
<dbReference type="Proteomes" id="UP000797356">
    <property type="component" value="Chromosome 16"/>
</dbReference>
<gene>
    <name evidence="2" type="ORF">COCNU_16G001830</name>
</gene>
<comment type="caution">
    <text evidence="2">The sequence shown here is derived from an EMBL/GenBank/DDBJ whole genome shotgun (WGS) entry which is preliminary data.</text>
</comment>